<evidence type="ECO:0000256" key="7">
    <source>
        <dbReference type="PROSITE-ProRule" id="PRU01373"/>
    </source>
</evidence>
<dbReference type="RefSeq" id="WP_302078820.1">
    <property type="nucleotide sequence ID" value="NZ_JAUKWQ010000009.1"/>
</dbReference>
<organism evidence="9 10">
    <name type="scientific">Rhizobium oryzicola</name>
    <dbReference type="NCBI Taxonomy" id="1232668"/>
    <lineage>
        <taxon>Bacteria</taxon>
        <taxon>Pseudomonadati</taxon>
        <taxon>Pseudomonadota</taxon>
        <taxon>Alphaproteobacteria</taxon>
        <taxon>Hyphomicrobiales</taxon>
        <taxon>Rhizobiaceae</taxon>
        <taxon>Rhizobium/Agrobacterium group</taxon>
        <taxon>Rhizobium</taxon>
    </lineage>
</organism>
<dbReference type="Pfam" id="PF01471">
    <property type="entry name" value="PG_binding_1"/>
    <property type="match status" value="1"/>
</dbReference>
<dbReference type="EMBL" id="JAUKWQ010000009">
    <property type="protein sequence ID" value="MDO1584576.1"/>
    <property type="molecule type" value="Genomic_DNA"/>
</dbReference>
<feature type="active site" description="Nucleophile" evidence="7">
    <location>
        <position position="567"/>
    </location>
</feature>
<evidence type="ECO:0000256" key="3">
    <source>
        <dbReference type="ARBA" id="ARBA00022679"/>
    </source>
</evidence>
<comment type="pathway">
    <text evidence="1 7">Cell wall biogenesis; peptidoglycan biosynthesis.</text>
</comment>
<evidence type="ECO:0000313" key="10">
    <source>
        <dbReference type="Proteomes" id="UP001169006"/>
    </source>
</evidence>
<evidence type="ECO:0000259" key="8">
    <source>
        <dbReference type="PROSITE" id="PS52029"/>
    </source>
</evidence>
<dbReference type="InterPro" id="IPR045380">
    <property type="entry name" value="LD_TPept_scaffold_dom"/>
</dbReference>
<keyword evidence="6 7" id="KW-0961">Cell wall biogenesis/degradation</keyword>
<keyword evidence="10" id="KW-1185">Reference proteome</keyword>
<dbReference type="InterPro" id="IPR038063">
    <property type="entry name" value="Transpep_catalytic_dom"/>
</dbReference>
<feature type="active site" description="Proton donor/acceptor" evidence="7">
    <location>
        <position position="548"/>
    </location>
</feature>
<dbReference type="InterPro" id="IPR005490">
    <property type="entry name" value="LD_TPept_cat_dom"/>
</dbReference>
<dbReference type="PROSITE" id="PS52029">
    <property type="entry name" value="LD_TPASE"/>
    <property type="match status" value="1"/>
</dbReference>
<evidence type="ECO:0000256" key="1">
    <source>
        <dbReference type="ARBA" id="ARBA00004752"/>
    </source>
</evidence>
<dbReference type="CDD" id="cd16913">
    <property type="entry name" value="YkuD_like"/>
    <property type="match status" value="1"/>
</dbReference>
<dbReference type="Gene3D" id="1.10.101.10">
    <property type="entry name" value="PGBD-like superfamily/PGBD"/>
    <property type="match status" value="1"/>
</dbReference>
<dbReference type="InterPro" id="IPR036365">
    <property type="entry name" value="PGBD-like_sf"/>
</dbReference>
<dbReference type="PANTHER" id="PTHR41533">
    <property type="entry name" value="L,D-TRANSPEPTIDASE HI_1667-RELATED"/>
    <property type="match status" value="1"/>
</dbReference>
<dbReference type="Gene3D" id="2.40.440.10">
    <property type="entry name" value="L,D-transpeptidase catalytic domain-like"/>
    <property type="match status" value="1"/>
</dbReference>
<evidence type="ECO:0000313" key="9">
    <source>
        <dbReference type="EMBL" id="MDO1584576.1"/>
    </source>
</evidence>
<protein>
    <submittedName>
        <fullName evidence="9">L,D-transpeptidase family protein</fullName>
    </submittedName>
</protein>
<dbReference type="SUPFAM" id="SSF47090">
    <property type="entry name" value="PGBD-like"/>
    <property type="match status" value="1"/>
</dbReference>
<dbReference type="Pfam" id="PF20142">
    <property type="entry name" value="Scaffold"/>
    <property type="match status" value="1"/>
</dbReference>
<name>A0ABT8T1Q7_9HYPH</name>
<feature type="domain" description="L,D-TPase catalytic" evidence="8">
    <location>
        <begin position="420"/>
        <end position="601"/>
    </location>
</feature>
<comment type="caution">
    <text evidence="9">The sequence shown here is derived from an EMBL/GenBank/DDBJ whole genome shotgun (WGS) entry which is preliminary data.</text>
</comment>
<keyword evidence="4 7" id="KW-0133">Cell shape</keyword>
<comment type="similarity">
    <text evidence="2">Belongs to the YkuD family.</text>
</comment>
<accession>A0ABT8T1Q7</accession>
<keyword evidence="3" id="KW-0808">Transferase</keyword>
<gene>
    <name evidence="9" type="ORF">Q2T52_21015</name>
</gene>
<evidence type="ECO:0000256" key="2">
    <source>
        <dbReference type="ARBA" id="ARBA00005992"/>
    </source>
</evidence>
<dbReference type="Proteomes" id="UP001169006">
    <property type="component" value="Unassembled WGS sequence"/>
</dbReference>
<reference evidence="9" key="1">
    <citation type="journal article" date="2015" name="Int. J. Syst. Evol. Microbiol.">
        <title>Rhizobium oryzicola sp. nov., potential plant-growth-promoting endophytic bacteria isolated from rice roots.</title>
        <authorList>
            <person name="Zhang X.X."/>
            <person name="Gao J.S."/>
            <person name="Cao Y.H."/>
            <person name="Sheirdil R.A."/>
            <person name="Wang X.C."/>
            <person name="Zhang L."/>
        </authorList>
    </citation>
    <scope>NUCLEOTIDE SEQUENCE</scope>
    <source>
        <strain evidence="9">05753</strain>
    </source>
</reference>
<dbReference type="InterPro" id="IPR002477">
    <property type="entry name" value="Peptidoglycan-bd-like"/>
</dbReference>
<sequence length="649" mass="70623">MTAADSRLKKVTGKTLPLNHKNTSRALALLSGISFCAIGAQPANALTLMEMLSGKRQPSIQEQVEGARPQAAQPPLTQKAIDASDPEPLPKVSAPKYLTYKPDAVRPLKTSAFASASSTDATRFLAQAKVSAPSDVATAVENFYAKNASPLWVENGDVSERGRAVLALFAKAQDYGLDPADYALKAPSLVTSSVNDTPAATPVSTAPQAAAVSPAEQRDRDLMQFELALSTKVVLFAQDMVRGRIDPNRISEYHDFKRKNVPLDAVLVSAKGAPDVTAYLDGLAPQSPEFKALQAEMKRVRAEASPAAAPITLPENLSLKPGGSSPQLANLVAAIGQRGSDTIKAQHAALMVSYQNTPTYTPEVVELVKAFQKEAGLKPDGVVGRSTIRAISGHSDGDKVSKLAIAMEQARWLPADLGQRYVFINQPAFRVYYHEHGQEQFSMRVVVGSPSHQTFFFQDEIETVEFNPYWGVPQSIIINEMLPKLRQDPSYLDRLGYQVEVSGRPVSSTQVDWSASTQKVSVRQPPSSDNALGDLKILFPNAHAIYMHDTPQKSFFQRDMRALSHGCVRLAEPRKMAAAVLGITEKDVNDRIAQKKNVAVPVPQKFPVYVAYFTAWPNKDGKVEYFDDVYSRDAAVMKAFAATTKARSI</sequence>
<dbReference type="SUPFAM" id="SSF141523">
    <property type="entry name" value="L,D-transpeptidase catalytic domain-like"/>
    <property type="match status" value="1"/>
</dbReference>
<evidence type="ECO:0000256" key="5">
    <source>
        <dbReference type="ARBA" id="ARBA00022984"/>
    </source>
</evidence>
<proteinExistence type="inferred from homology"/>
<dbReference type="Pfam" id="PF03734">
    <property type="entry name" value="YkuD"/>
    <property type="match status" value="1"/>
</dbReference>
<evidence type="ECO:0000256" key="6">
    <source>
        <dbReference type="ARBA" id="ARBA00023316"/>
    </source>
</evidence>
<keyword evidence="5 7" id="KW-0573">Peptidoglycan synthesis</keyword>
<dbReference type="PANTHER" id="PTHR41533:SF2">
    <property type="entry name" value="BLR7131 PROTEIN"/>
    <property type="match status" value="1"/>
</dbReference>
<evidence type="ECO:0000256" key="4">
    <source>
        <dbReference type="ARBA" id="ARBA00022960"/>
    </source>
</evidence>
<dbReference type="InterPro" id="IPR052905">
    <property type="entry name" value="LD-transpeptidase_YkuD-like"/>
</dbReference>
<dbReference type="InterPro" id="IPR036366">
    <property type="entry name" value="PGBDSf"/>
</dbReference>
<reference evidence="9" key="2">
    <citation type="submission" date="2023-07" db="EMBL/GenBank/DDBJ databases">
        <authorList>
            <person name="Sun H."/>
        </authorList>
    </citation>
    <scope>NUCLEOTIDE SEQUENCE</scope>
    <source>
        <strain evidence="9">05753</strain>
    </source>
</reference>